<evidence type="ECO:0000256" key="1">
    <source>
        <dbReference type="ARBA" id="ARBA00001971"/>
    </source>
</evidence>
<sequence>MSSAILSSTWSVSTVVVTGAAAFLLLRGLYLVVYRLYLSPLTKFPGPRLAALSSWYEAFYDLVSEGHGGQFAFQIKRLHEKHGPIVRVGPNEVHIDDPDYYNEVYSMASATKPIDKLVQYKHRFGMPEATISTVESEHHRIRRAAIAPFFSRARISSLRDTLTEVIERISRRLESEYAGSGAVINVCDMWGTLTADVVSEMAFARSTRFSAAPDFQSPYSHALMSWVYAAHYTTHFNWVMRMTQWVPDSIMGVLVPSFKPILDYRVAIQSQIKDVLAGTNVEAKAASHPTIFTDILQANLPPAELSFNRLTQEAMSVSGAGIETTMWTLSVATFHILWNPTIEQRLVSELVEAIPDPSQIPSWAQLEKMPFLSAVINESLRLSFGSVQRLPRVHRNQTLTYGGQQIPTGTTVSMDAYHIHVNPDIFPDPHEFKPERWLGDPMSFDGKHRLSYYLTSFSRGSRVCIGMHLALIDMYVALATLFRRHKLELFETDRSDVDFIMDLVRPMPKWDSKGVRVIVKTGAPV</sequence>
<dbReference type="STRING" id="40296.A0A0A2KTQ2"/>
<dbReference type="Pfam" id="PF00067">
    <property type="entry name" value="p450"/>
    <property type="match status" value="1"/>
</dbReference>
<evidence type="ECO:0000256" key="6">
    <source>
        <dbReference type="PIRSR" id="PIRSR602401-1"/>
    </source>
</evidence>
<dbReference type="InterPro" id="IPR036396">
    <property type="entry name" value="Cyt_P450_sf"/>
</dbReference>
<keyword evidence="7" id="KW-0503">Monooxygenase</keyword>
<evidence type="ECO:0000256" key="3">
    <source>
        <dbReference type="ARBA" id="ARBA00022723"/>
    </source>
</evidence>
<dbReference type="CDD" id="cd11062">
    <property type="entry name" value="CYP58-like"/>
    <property type="match status" value="1"/>
</dbReference>
<keyword evidence="5 6" id="KW-0408">Iron</keyword>
<organism evidence="9 10">
    <name type="scientific">Penicillium italicum</name>
    <name type="common">Blue mold</name>
    <dbReference type="NCBI Taxonomy" id="40296"/>
    <lineage>
        <taxon>Eukaryota</taxon>
        <taxon>Fungi</taxon>
        <taxon>Dikarya</taxon>
        <taxon>Ascomycota</taxon>
        <taxon>Pezizomycotina</taxon>
        <taxon>Eurotiomycetes</taxon>
        <taxon>Eurotiomycetidae</taxon>
        <taxon>Eurotiales</taxon>
        <taxon>Aspergillaceae</taxon>
        <taxon>Penicillium</taxon>
    </lineage>
</organism>
<evidence type="ECO:0000313" key="10">
    <source>
        <dbReference type="Proteomes" id="UP000030104"/>
    </source>
</evidence>
<dbReference type="PRINTS" id="PR00463">
    <property type="entry name" value="EP450I"/>
</dbReference>
<dbReference type="GO" id="GO:0004497">
    <property type="term" value="F:monooxygenase activity"/>
    <property type="evidence" value="ECO:0007669"/>
    <property type="project" value="UniProtKB-KW"/>
</dbReference>
<dbReference type="AlphaFoldDB" id="A0A0A2KTQ2"/>
<comment type="cofactor">
    <cofactor evidence="1 6">
        <name>heme</name>
        <dbReference type="ChEBI" id="CHEBI:30413"/>
    </cofactor>
</comment>
<reference evidence="9 10" key="1">
    <citation type="journal article" date="2015" name="Mol. Plant Microbe Interact.">
        <title>Genome, transcriptome, and functional analyses of Penicillium expansum provide new insights into secondary metabolism and pathogenicity.</title>
        <authorList>
            <person name="Ballester A.R."/>
            <person name="Marcet-Houben M."/>
            <person name="Levin E."/>
            <person name="Sela N."/>
            <person name="Selma-Lazaro C."/>
            <person name="Carmona L."/>
            <person name="Wisniewski M."/>
            <person name="Droby S."/>
            <person name="Gonzalez-Candelas L."/>
            <person name="Gabaldon T."/>
        </authorList>
    </citation>
    <scope>NUCLEOTIDE SEQUENCE [LARGE SCALE GENOMIC DNA]</scope>
    <source>
        <strain evidence="9 10">PHI-1</strain>
    </source>
</reference>
<keyword evidence="8" id="KW-0472">Membrane</keyword>
<evidence type="ECO:0000256" key="4">
    <source>
        <dbReference type="ARBA" id="ARBA00023002"/>
    </source>
</evidence>
<feature type="transmembrane region" description="Helical" evidence="8">
    <location>
        <begin position="12"/>
        <end position="37"/>
    </location>
</feature>
<evidence type="ECO:0000313" key="9">
    <source>
        <dbReference type="EMBL" id="KGO71187.1"/>
    </source>
</evidence>
<dbReference type="SUPFAM" id="SSF48264">
    <property type="entry name" value="Cytochrome P450"/>
    <property type="match status" value="1"/>
</dbReference>
<dbReference type="Proteomes" id="UP000030104">
    <property type="component" value="Unassembled WGS sequence"/>
</dbReference>
<dbReference type="GO" id="GO:0016705">
    <property type="term" value="F:oxidoreductase activity, acting on paired donors, with incorporation or reduction of molecular oxygen"/>
    <property type="evidence" value="ECO:0007669"/>
    <property type="project" value="InterPro"/>
</dbReference>
<dbReference type="OrthoDB" id="3945418at2759"/>
<keyword evidence="3 6" id="KW-0479">Metal-binding</keyword>
<keyword evidence="8" id="KW-0812">Transmembrane</keyword>
<keyword evidence="4 7" id="KW-0560">Oxidoreductase</keyword>
<gene>
    <name evidence="9" type="ORF">PITC_096700</name>
</gene>
<dbReference type="EMBL" id="JQGA01000952">
    <property type="protein sequence ID" value="KGO71187.1"/>
    <property type="molecule type" value="Genomic_DNA"/>
</dbReference>
<dbReference type="InterPro" id="IPR001128">
    <property type="entry name" value="Cyt_P450"/>
</dbReference>
<comment type="similarity">
    <text evidence="2 7">Belongs to the cytochrome P450 family.</text>
</comment>
<dbReference type="HOGENOM" id="CLU_001570_14_4_1"/>
<dbReference type="GO" id="GO:0020037">
    <property type="term" value="F:heme binding"/>
    <property type="evidence" value="ECO:0007669"/>
    <property type="project" value="InterPro"/>
</dbReference>
<dbReference type="PhylomeDB" id="A0A0A2KTQ2"/>
<dbReference type="PROSITE" id="PS00086">
    <property type="entry name" value="CYTOCHROME_P450"/>
    <property type="match status" value="1"/>
</dbReference>
<proteinExistence type="inferred from homology"/>
<evidence type="ECO:0000256" key="5">
    <source>
        <dbReference type="ARBA" id="ARBA00023004"/>
    </source>
</evidence>
<keyword evidence="10" id="KW-1185">Reference proteome</keyword>
<accession>A0A0A2KTQ2</accession>
<evidence type="ECO:0000256" key="2">
    <source>
        <dbReference type="ARBA" id="ARBA00010617"/>
    </source>
</evidence>
<dbReference type="PRINTS" id="PR00385">
    <property type="entry name" value="P450"/>
</dbReference>
<keyword evidence="6 7" id="KW-0349">Heme</keyword>
<keyword evidence="8" id="KW-1133">Transmembrane helix</keyword>
<feature type="binding site" description="axial binding residue" evidence="6">
    <location>
        <position position="464"/>
    </location>
    <ligand>
        <name>heme</name>
        <dbReference type="ChEBI" id="CHEBI:30413"/>
    </ligand>
    <ligandPart>
        <name>Fe</name>
        <dbReference type="ChEBI" id="CHEBI:18248"/>
    </ligandPart>
</feature>
<evidence type="ECO:0000256" key="8">
    <source>
        <dbReference type="SAM" id="Phobius"/>
    </source>
</evidence>
<dbReference type="InterPro" id="IPR002401">
    <property type="entry name" value="Cyt_P450_E_grp-I"/>
</dbReference>
<name>A0A0A2KTQ2_PENIT</name>
<dbReference type="GO" id="GO:0043386">
    <property type="term" value="P:mycotoxin biosynthetic process"/>
    <property type="evidence" value="ECO:0007669"/>
    <property type="project" value="UniProtKB-ARBA"/>
</dbReference>
<comment type="caution">
    <text evidence="9">The sequence shown here is derived from an EMBL/GenBank/DDBJ whole genome shotgun (WGS) entry which is preliminary data.</text>
</comment>
<dbReference type="PANTHER" id="PTHR24305">
    <property type="entry name" value="CYTOCHROME P450"/>
    <property type="match status" value="1"/>
</dbReference>
<dbReference type="PANTHER" id="PTHR24305:SF166">
    <property type="entry name" value="CYTOCHROME P450 12A4, MITOCHONDRIAL-RELATED"/>
    <property type="match status" value="1"/>
</dbReference>
<dbReference type="InterPro" id="IPR017972">
    <property type="entry name" value="Cyt_P450_CS"/>
</dbReference>
<dbReference type="InterPro" id="IPR050121">
    <property type="entry name" value="Cytochrome_P450_monoxygenase"/>
</dbReference>
<dbReference type="OMA" id="FHIRELH"/>
<evidence type="ECO:0000256" key="7">
    <source>
        <dbReference type="RuleBase" id="RU000461"/>
    </source>
</evidence>
<dbReference type="Gene3D" id="1.10.630.10">
    <property type="entry name" value="Cytochrome P450"/>
    <property type="match status" value="1"/>
</dbReference>
<protein>
    <submittedName>
        <fullName evidence="9">Cytochrome P450, E-class, group I</fullName>
    </submittedName>
</protein>
<dbReference type="GO" id="GO:0005506">
    <property type="term" value="F:iron ion binding"/>
    <property type="evidence" value="ECO:0007669"/>
    <property type="project" value="InterPro"/>
</dbReference>